<dbReference type="PANTHER" id="PTHR21549">
    <property type="entry name" value="MUTATED IN BLADDER CANCER 1"/>
    <property type="match status" value="1"/>
</dbReference>
<reference evidence="3" key="1">
    <citation type="submission" date="2023-03" db="EMBL/GenBank/DDBJ databases">
        <authorList>
            <person name="Steffen K."/>
            <person name="Cardenas P."/>
        </authorList>
    </citation>
    <scope>NUCLEOTIDE SEQUENCE</scope>
</reference>
<organism evidence="3 4">
    <name type="scientific">Geodia barretti</name>
    <name type="common">Barrett's horny sponge</name>
    <dbReference type="NCBI Taxonomy" id="519541"/>
    <lineage>
        <taxon>Eukaryota</taxon>
        <taxon>Metazoa</taxon>
        <taxon>Porifera</taxon>
        <taxon>Demospongiae</taxon>
        <taxon>Heteroscleromorpha</taxon>
        <taxon>Tetractinellida</taxon>
        <taxon>Astrophorina</taxon>
        <taxon>Geodiidae</taxon>
        <taxon>Geodia</taxon>
    </lineage>
</organism>
<evidence type="ECO:0000313" key="3">
    <source>
        <dbReference type="EMBL" id="CAI8035952.1"/>
    </source>
</evidence>
<feature type="region of interest" description="Disordered" evidence="2">
    <location>
        <begin position="449"/>
        <end position="480"/>
    </location>
</feature>
<protein>
    <submittedName>
        <fullName evidence="3">Coiled-coil domain-containing protein 148</fullName>
    </submittedName>
</protein>
<keyword evidence="1" id="KW-0175">Coiled coil</keyword>
<comment type="caution">
    <text evidence="3">The sequence shown here is derived from an EMBL/GenBank/DDBJ whole genome shotgun (WGS) entry which is preliminary data.</text>
</comment>
<evidence type="ECO:0000256" key="2">
    <source>
        <dbReference type="SAM" id="MobiDB-lite"/>
    </source>
</evidence>
<dbReference type="AlphaFoldDB" id="A0AA35X312"/>
<name>A0AA35X312_GEOBA</name>
<proteinExistence type="predicted"/>
<feature type="non-terminal residue" evidence="3">
    <location>
        <position position="1"/>
    </location>
</feature>
<dbReference type="InterPro" id="IPR039902">
    <property type="entry name" value="CCDC148/CCDC112"/>
</dbReference>
<dbReference type="EMBL" id="CASHTH010002839">
    <property type="protein sequence ID" value="CAI8035952.1"/>
    <property type="molecule type" value="Genomic_DNA"/>
</dbReference>
<gene>
    <name evidence="3" type="ORF">GBAR_LOCUS20178</name>
</gene>
<accession>A0AA35X312</accession>
<evidence type="ECO:0000313" key="4">
    <source>
        <dbReference type="Proteomes" id="UP001174909"/>
    </source>
</evidence>
<dbReference type="Proteomes" id="UP001174909">
    <property type="component" value="Unassembled WGS sequence"/>
</dbReference>
<evidence type="ECO:0000256" key="1">
    <source>
        <dbReference type="ARBA" id="ARBA00023054"/>
    </source>
</evidence>
<keyword evidence="4" id="KW-1185">Reference proteome</keyword>
<sequence>MEGRRVERALRSYLDNRASLSFNLDTKSDRVLALQHGYVTGNRREGVARRQGLDDDWEAVLQAARARDGQRLARVEKLSEGSRRSREEGLLRAHREVWMREWNKLQLERGQVQKELEEWRVCVGSEEHSFWLEFLSEAAAVESQLCEEREDFTRERVRPLLRARGRLRGSLGRGEREKEGVKREGEKAVLKLEEEIHRLWGEIATVGVEKEGEMKDALQGIPLELAEEREAPNYGSALRELQLLDNHYTLTLETLHHRYQGVAGRGSCCQGVAGQSNNGWSFTDDERFRHVVGQYPSLLRKRRTLLIDRLMREFPNLTRPEIMTHESWYNASTHYQRQVASVKKSWLRNRTELVGRLVEMLRRQKEVLEAEAISSAAKVEQRRKAEELYERVCEWRKEREEAVRREERERERERRKEEEEREREERKIAEHRAKLKAKVEVFHGLKKEAAERESVDGEKRREEREGEKMEERRRGRERVSRREQLLRERQEREEEARGRALAAVREREERLDRLRQTVEVKAACNPQRILQPTKASESRVLVDSQPQLHAQHPLFTLHGYRDNVVTSDPRFKVAAALRKAGLLGSKYARHALSLV</sequence>
<dbReference type="PANTHER" id="PTHR21549:SF1">
    <property type="entry name" value="COILED-COIL DOMAIN-CONTAINING PROTEIN 148"/>
    <property type="match status" value="1"/>
</dbReference>